<dbReference type="SUPFAM" id="SSF48371">
    <property type="entry name" value="ARM repeat"/>
    <property type="match status" value="1"/>
</dbReference>
<evidence type="ECO:0000313" key="1">
    <source>
        <dbReference type="EMBL" id="OAM36486.1"/>
    </source>
</evidence>
<dbReference type="AlphaFoldDB" id="A0A1B6VTA6"/>
<protein>
    <recommendedName>
        <fullName evidence="3">HEAT repeat domain-containing protein</fullName>
    </recommendedName>
</protein>
<evidence type="ECO:0008006" key="3">
    <source>
        <dbReference type="Google" id="ProtNLM"/>
    </source>
</evidence>
<dbReference type="RefSeq" id="WP_064090768.1">
    <property type="nucleotide sequence ID" value="NZ_LXSQ01000030.1"/>
</dbReference>
<comment type="caution">
    <text evidence="1">The sequence shown here is derived from an EMBL/GenBank/DDBJ whole genome shotgun (WGS) entry which is preliminary data.</text>
</comment>
<evidence type="ECO:0000313" key="2">
    <source>
        <dbReference type="Proteomes" id="UP000077726"/>
    </source>
</evidence>
<dbReference type="OrthoDB" id="3695133at2"/>
<keyword evidence="2" id="KW-1185">Reference proteome</keyword>
<sequence>MLNKAEIEEKIFSIDKEICTHAILEMVFNADREEVDWVSDYLVKLSENTNPTVSGLALTCFGHLARLHGYMGDHRRVVALLEAFRNSPVSELRGRAEDALEDIEIFCSKPQTHRTEPTPEHIVD</sequence>
<proteinExistence type="predicted"/>
<dbReference type="EMBL" id="LXSQ01000030">
    <property type="protein sequence ID" value="OAM36486.1"/>
    <property type="molecule type" value="Genomic_DNA"/>
</dbReference>
<dbReference type="Proteomes" id="UP000077726">
    <property type="component" value="Unassembled WGS sequence"/>
</dbReference>
<dbReference type="STRING" id="1795832.A7Q00_12025"/>
<dbReference type="CDD" id="cd20694">
    <property type="entry name" value="CdiI_Ct-like"/>
    <property type="match status" value="1"/>
</dbReference>
<dbReference type="InterPro" id="IPR049796">
    <property type="entry name" value="CdiI_Ct-like"/>
</dbReference>
<reference evidence="2" key="1">
    <citation type="submission" date="2016-05" db="EMBL/GenBank/DDBJ databases">
        <title>Draft genome of Corynebacterium afermentans subsp. afermentans LCDC 88199T.</title>
        <authorList>
            <person name="Bernier A.-M."/>
            <person name="Bernard K."/>
        </authorList>
    </citation>
    <scope>NUCLEOTIDE SEQUENCE [LARGE SCALE GENOMIC DNA]</scope>
    <source>
        <strain evidence="2">NML130454</strain>
    </source>
</reference>
<accession>A0A1B6VTA6</accession>
<gene>
    <name evidence="1" type="ORF">A7Q00_12025</name>
</gene>
<organism evidence="1 2">
    <name type="scientific">Eikenella halliae</name>
    <dbReference type="NCBI Taxonomy" id="1795832"/>
    <lineage>
        <taxon>Bacteria</taxon>
        <taxon>Pseudomonadati</taxon>
        <taxon>Pseudomonadota</taxon>
        <taxon>Betaproteobacteria</taxon>
        <taxon>Neisseriales</taxon>
        <taxon>Neisseriaceae</taxon>
        <taxon>Eikenella</taxon>
    </lineage>
</organism>
<name>A0A1B6VTA6_9NEIS</name>
<dbReference type="InterPro" id="IPR016024">
    <property type="entry name" value="ARM-type_fold"/>
</dbReference>